<comment type="caution">
    <text evidence="2">The sequence shown here is derived from an EMBL/GenBank/DDBJ whole genome shotgun (WGS) entry which is preliminary data.</text>
</comment>
<dbReference type="EMBL" id="LCYA01000128">
    <property type="protein sequence ID" value="KWV85476.1"/>
    <property type="molecule type" value="Genomic_DNA"/>
</dbReference>
<feature type="compositionally biased region" description="Polar residues" evidence="1">
    <location>
        <begin position="67"/>
        <end position="82"/>
    </location>
</feature>
<feature type="region of interest" description="Disordered" evidence="1">
    <location>
        <begin position="60"/>
        <end position="82"/>
    </location>
</feature>
<dbReference type="Proteomes" id="UP000061348">
    <property type="component" value="Unassembled WGS sequence"/>
</dbReference>
<proteinExistence type="predicted"/>
<evidence type="ECO:0000313" key="3">
    <source>
        <dbReference type="Proteomes" id="UP000061348"/>
    </source>
</evidence>
<dbReference type="AlphaFoldDB" id="A0A109LDD2"/>
<evidence type="ECO:0000313" key="2">
    <source>
        <dbReference type="EMBL" id="KWV85476.1"/>
    </source>
</evidence>
<sequence>MLAGSGEVEAGVRQVGAPLGVTAQVQNATVGQLQAHGARHTGVDLVAREQAITFNEDAPSTFRRNNENLTNNAFDDGNNTAH</sequence>
<reference evidence="2 3" key="1">
    <citation type="submission" date="2015-05" db="EMBL/GenBank/DDBJ databases">
        <title>A genomic and transcriptomic approach to investigate the blue pigment phenotype in Pseudomonas fluorescens.</title>
        <authorList>
            <person name="Andreani N.A."/>
            <person name="Cardazzo B."/>
        </authorList>
    </citation>
    <scope>NUCLEOTIDE SEQUENCE [LARGE SCALE GENOMIC DNA]</scope>
    <source>
        <strain evidence="2 3">Ps_22</strain>
    </source>
</reference>
<gene>
    <name evidence="2" type="ORF">PFLmoz3_04720</name>
</gene>
<name>A0A109LDD2_PSEFL</name>
<protein>
    <submittedName>
        <fullName evidence="2">Uncharacterized protein</fullName>
    </submittedName>
</protein>
<organism evidence="2 3">
    <name type="scientific">Pseudomonas fluorescens</name>
    <dbReference type="NCBI Taxonomy" id="294"/>
    <lineage>
        <taxon>Bacteria</taxon>
        <taxon>Pseudomonadati</taxon>
        <taxon>Pseudomonadota</taxon>
        <taxon>Gammaproteobacteria</taxon>
        <taxon>Pseudomonadales</taxon>
        <taxon>Pseudomonadaceae</taxon>
        <taxon>Pseudomonas</taxon>
    </lineage>
</organism>
<evidence type="ECO:0000256" key="1">
    <source>
        <dbReference type="SAM" id="MobiDB-lite"/>
    </source>
</evidence>
<accession>A0A109LDD2</accession>